<feature type="compositionally biased region" description="Polar residues" evidence="5">
    <location>
        <begin position="166"/>
        <end position="182"/>
    </location>
</feature>
<dbReference type="CDD" id="cd08368">
    <property type="entry name" value="LIM"/>
    <property type="match status" value="1"/>
</dbReference>
<evidence type="ECO:0000256" key="5">
    <source>
        <dbReference type="SAM" id="MobiDB-lite"/>
    </source>
</evidence>
<evidence type="ECO:0000313" key="8">
    <source>
        <dbReference type="RefSeq" id="XP_015275988.1"/>
    </source>
</evidence>
<proteinExistence type="predicted"/>
<feature type="compositionally biased region" description="Polar residues" evidence="5">
    <location>
        <begin position="444"/>
        <end position="456"/>
    </location>
</feature>
<protein>
    <submittedName>
        <fullName evidence="8">Probable secreted beta-glucosidase adg3 isoform X1</fullName>
    </submittedName>
</protein>
<dbReference type="Proteomes" id="UP000694871">
    <property type="component" value="Unplaced"/>
</dbReference>
<accession>A0ABM1KQK1</accession>
<dbReference type="PROSITE" id="PS50023">
    <property type="entry name" value="LIM_DOMAIN_2"/>
    <property type="match status" value="1"/>
</dbReference>
<feature type="compositionally biased region" description="Basic and acidic residues" evidence="5">
    <location>
        <begin position="231"/>
        <end position="240"/>
    </location>
</feature>
<feature type="compositionally biased region" description="Polar residues" evidence="5">
    <location>
        <begin position="97"/>
        <end position="109"/>
    </location>
</feature>
<evidence type="ECO:0000256" key="1">
    <source>
        <dbReference type="ARBA" id="ARBA00022723"/>
    </source>
</evidence>
<keyword evidence="2 4" id="KW-0862">Zinc</keyword>
<evidence type="ECO:0000256" key="4">
    <source>
        <dbReference type="PROSITE-ProRule" id="PRU00125"/>
    </source>
</evidence>
<evidence type="ECO:0000256" key="2">
    <source>
        <dbReference type="ARBA" id="ARBA00022833"/>
    </source>
</evidence>
<dbReference type="RefSeq" id="XP_015275988.1">
    <property type="nucleotide sequence ID" value="XM_015420502.1"/>
</dbReference>
<dbReference type="InterPro" id="IPR052621">
    <property type="entry name" value="Cell_Prolif/Cornif_Regul"/>
</dbReference>
<gene>
    <name evidence="8" type="primary">LOC107118210</name>
</gene>
<feature type="region of interest" description="Disordered" evidence="5">
    <location>
        <begin position="435"/>
        <end position="456"/>
    </location>
</feature>
<dbReference type="InterPro" id="IPR001781">
    <property type="entry name" value="Znf_LIM"/>
</dbReference>
<organism evidence="7 8">
    <name type="scientific">Gekko japonicus</name>
    <name type="common">Schlegel's Japanese gecko</name>
    <dbReference type="NCBI Taxonomy" id="146911"/>
    <lineage>
        <taxon>Eukaryota</taxon>
        <taxon>Metazoa</taxon>
        <taxon>Chordata</taxon>
        <taxon>Craniata</taxon>
        <taxon>Vertebrata</taxon>
        <taxon>Euteleostomi</taxon>
        <taxon>Lepidosauria</taxon>
        <taxon>Squamata</taxon>
        <taxon>Bifurcata</taxon>
        <taxon>Gekkota</taxon>
        <taxon>Gekkonidae</taxon>
        <taxon>Gekkoninae</taxon>
        <taxon>Gekko</taxon>
    </lineage>
</organism>
<dbReference type="Gene3D" id="2.10.110.10">
    <property type="entry name" value="Cysteine Rich Protein"/>
    <property type="match status" value="1"/>
</dbReference>
<dbReference type="PANTHER" id="PTHR15468:SF2">
    <property type="entry name" value="ZINC FINGER PROTEIN 185"/>
    <property type="match status" value="1"/>
</dbReference>
<sequence length="577" mass="64031">MSNAASTTSIDSGSRNQTSRHSGYSSAFNHFTSLENSNKQDQKTYSQTSWDESPKGSVSSPKRSQKNEGKSRLSSGSEMQDAILPEYSWEGRKGQSAKMNENSHISPESSPERYSFHGQTGDAETAAETHPQSNTGEYLNNNGADSERYAAYQEKGTCSEEIKYGSLSSRITEDQPATSRSHSFARDTVEERYSEPTTVSSDQDTDLKRSPSGLEGKTAQQEETCESPSETEYKKVEAHLAKSGSFSSEGSLNTAGTQTEPREAAKKEESELEMVRSNSLSTGSSAATPDSHQGNHGSDLDTGSLFRRATFGSTGNIYRMATNLDNLACNRSVWESGHTTSPYLNRQTSYTSRTSCGMPSCLSSQMYNPNMSEMNHKMTTYMNNPAFSSGRPYSGSADSLLTYPMRSHRVPFYKDICDAESRRYLPRPEDRAAFTSSFSTTSTQFRNPSASGYDSDPTTAGKNFLFVKESINSTELSSSPRHTSRSLVDLSTLDRQNYNSGGYIQSNTPRRLTEDLCTYCGREIRNCAKIKIEKLNICCHDFCFRCGICHKPMGDLLDKIFIHRDIVHCDKCYEKLF</sequence>
<feature type="compositionally biased region" description="Basic and acidic residues" evidence="5">
    <location>
        <begin position="260"/>
        <end position="269"/>
    </location>
</feature>
<feature type="compositionally biased region" description="Polar residues" evidence="5">
    <location>
        <begin position="1"/>
        <end position="62"/>
    </location>
</feature>
<keyword evidence="3 4" id="KW-0440">LIM domain</keyword>
<dbReference type="PANTHER" id="PTHR15468">
    <property type="entry name" value="ZNF185"/>
    <property type="match status" value="1"/>
</dbReference>
<reference evidence="8" key="1">
    <citation type="submission" date="2025-08" db="UniProtKB">
        <authorList>
            <consortium name="RefSeq"/>
        </authorList>
    </citation>
    <scope>IDENTIFICATION</scope>
</reference>
<feature type="region of interest" description="Disordered" evidence="5">
    <location>
        <begin position="1"/>
        <end position="303"/>
    </location>
</feature>
<feature type="compositionally biased region" description="Polar residues" evidence="5">
    <location>
        <begin position="276"/>
        <end position="296"/>
    </location>
</feature>
<feature type="compositionally biased region" description="Polar residues" evidence="5">
    <location>
        <begin position="130"/>
        <end position="144"/>
    </location>
</feature>
<feature type="compositionally biased region" description="Polar residues" evidence="5">
    <location>
        <begin position="244"/>
        <end position="259"/>
    </location>
</feature>
<name>A0ABM1KQK1_GEKJA</name>
<evidence type="ECO:0000259" key="6">
    <source>
        <dbReference type="PROSITE" id="PS50023"/>
    </source>
</evidence>
<keyword evidence="1 4" id="KW-0479">Metal-binding</keyword>
<dbReference type="GeneID" id="107118210"/>
<feature type="compositionally biased region" description="Polar residues" evidence="5">
    <location>
        <begin position="218"/>
        <end position="230"/>
    </location>
</feature>
<feature type="compositionally biased region" description="Basic and acidic residues" evidence="5">
    <location>
        <begin position="184"/>
        <end position="194"/>
    </location>
</feature>
<evidence type="ECO:0000256" key="3">
    <source>
        <dbReference type="ARBA" id="ARBA00023038"/>
    </source>
</evidence>
<feature type="domain" description="LIM zinc-binding" evidence="6">
    <location>
        <begin position="515"/>
        <end position="577"/>
    </location>
</feature>
<keyword evidence="7" id="KW-1185">Reference proteome</keyword>
<dbReference type="PROSITE" id="PS00478">
    <property type="entry name" value="LIM_DOMAIN_1"/>
    <property type="match status" value="1"/>
</dbReference>
<evidence type="ECO:0000313" key="7">
    <source>
        <dbReference type="Proteomes" id="UP000694871"/>
    </source>
</evidence>
<dbReference type="SMART" id="SM00132">
    <property type="entry name" value="LIM"/>
    <property type="match status" value="1"/>
</dbReference>